<dbReference type="Proteomes" id="UP000481421">
    <property type="component" value="Unassembled WGS sequence"/>
</dbReference>
<dbReference type="EMBL" id="JAAIKE010000015">
    <property type="protein sequence ID" value="NEX48646.1"/>
    <property type="molecule type" value="Genomic_DNA"/>
</dbReference>
<reference evidence="2 3" key="1">
    <citation type="submission" date="2020-02" db="EMBL/GenBank/DDBJ databases">
        <title>Rhodobacter algicola sp. nov., isolated from microalga culture.</title>
        <authorList>
            <person name="Park C.-Y."/>
        </authorList>
    </citation>
    <scope>NUCLEOTIDE SEQUENCE [LARGE SCALE GENOMIC DNA]</scope>
    <source>
        <strain evidence="2 3">ETT8</strain>
    </source>
</reference>
<evidence type="ECO:0000256" key="1">
    <source>
        <dbReference type="SAM" id="MobiDB-lite"/>
    </source>
</evidence>
<comment type="caution">
    <text evidence="2">The sequence shown here is derived from an EMBL/GenBank/DDBJ whole genome shotgun (WGS) entry which is preliminary data.</text>
</comment>
<gene>
    <name evidence="2" type="ORF">G3572_20825</name>
</gene>
<feature type="region of interest" description="Disordered" evidence="1">
    <location>
        <begin position="60"/>
        <end position="97"/>
    </location>
</feature>
<proteinExistence type="predicted"/>
<evidence type="ECO:0000313" key="2">
    <source>
        <dbReference type="EMBL" id="NEX48646.1"/>
    </source>
</evidence>
<evidence type="ECO:0000313" key="3">
    <source>
        <dbReference type="Proteomes" id="UP000481421"/>
    </source>
</evidence>
<dbReference type="AlphaFoldDB" id="A0A6B3RTV9"/>
<sequence length="97" mass="10214">MFAKTFFSSVIDFIGLRAAVLPGAHLASFVSPGLALVQPRRGKGQGGYAVRQAIAAQPHRPGVLPQVKGQGRDMAGAGGNDRPGFLPARDRRRTGSF</sequence>
<keyword evidence="3" id="KW-1185">Reference proteome</keyword>
<organism evidence="2 3">
    <name type="scientific">Pseudotabrizicola algicola</name>
    <dbReference type="NCBI Taxonomy" id="2709381"/>
    <lineage>
        <taxon>Bacteria</taxon>
        <taxon>Pseudomonadati</taxon>
        <taxon>Pseudomonadota</taxon>
        <taxon>Alphaproteobacteria</taxon>
        <taxon>Rhodobacterales</taxon>
        <taxon>Paracoccaceae</taxon>
        <taxon>Pseudotabrizicola</taxon>
    </lineage>
</organism>
<protein>
    <submittedName>
        <fullName evidence="2">Uncharacterized protein</fullName>
    </submittedName>
</protein>
<name>A0A6B3RTV9_9RHOB</name>
<accession>A0A6B3RTV9</accession>